<organism evidence="8 9">
    <name type="scientific">Herbaspirillum robiniae</name>
    <dbReference type="NCBI Taxonomy" id="2014887"/>
    <lineage>
        <taxon>Bacteria</taxon>
        <taxon>Pseudomonadati</taxon>
        <taxon>Pseudomonadota</taxon>
        <taxon>Betaproteobacteria</taxon>
        <taxon>Burkholderiales</taxon>
        <taxon>Oxalobacteraceae</taxon>
        <taxon>Herbaspirillum</taxon>
    </lineage>
</organism>
<reference evidence="8 9" key="1">
    <citation type="journal article" date="2020" name="Front. Plant Sci.">
        <title>Isolation of Rhizosphere Bacteria That Improve Quality and Water Stress Tolerance in Greenhouse Ornamentals.</title>
        <authorList>
            <person name="Nordstedt N.P."/>
            <person name="Jones M.L."/>
        </authorList>
    </citation>
    <scope>NUCLEOTIDE SEQUENCE [LARGE SCALE GENOMIC DNA]</scope>
    <source>
        <strain evidence="8 9">C6C2</strain>
    </source>
</reference>
<gene>
    <name evidence="8" type="ORF">HNO84_17030</name>
</gene>
<dbReference type="EMBL" id="JABFMT010000019">
    <property type="protein sequence ID" value="NUU03313.1"/>
    <property type="molecule type" value="Genomic_DNA"/>
</dbReference>
<feature type="transmembrane region" description="Helical" evidence="6">
    <location>
        <begin position="683"/>
        <end position="704"/>
    </location>
</feature>
<dbReference type="InterPro" id="IPR050189">
    <property type="entry name" value="MFS_Efflux_Transporters"/>
</dbReference>
<keyword evidence="3 6" id="KW-0812">Transmembrane</keyword>
<dbReference type="PANTHER" id="PTHR43124">
    <property type="entry name" value="PURINE EFFLUX PUMP PBUE"/>
    <property type="match status" value="1"/>
</dbReference>
<keyword evidence="4 6" id="KW-1133">Transmembrane helix</keyword>
<keyword evidence="9" id="KW-1185">Reference proteome</keyword>
<feature type="transmembrane region" description="Helical" evidence="6">
    <location>
        <begin position="488"/>
        <end position="506"/>
    </location>
</feature>
<feature type="transmembrane region" description="Helical" evidence="6">
    <location>
        <begin position="618"/>
        <end position="641"/>
    </location>
</feature>
<dbReference type="Pfam" id="PF07690">
    <property type="entry name" value="MFS_1"/>
    <property type="match status" value="1"/>
</dbReference>
<evidence type="ECO:0000256" key="6">
    <source>
        <dbReference type="SAM" id="Phobius"/>
    </source>
</evidence>
<evidence type="ECO:0000256" key="5">
    <source>
        <dbReference type="ARBA" id="ARBA00023136"/>
    </source>
</evidence>
<dbReference type="SUPFAM" id="SSF103473">
    <property type="entry name" value="MFS general substrate transporter"/>
    <property type="match status" value="1"/>
</dbReference>
<feature type="transmembrane region" description="Helical" evidence="6">
    <location>
        <begin position="546"/>
        <end position="566"/>
    </location>
</feature>
<evidence type="ECO:0000256" key="4">
    <source>
        <dbReference type="ARBA" id="ARBA00022989"/>
    </source>
</evidence>
<comment type="caution">
    <text evidence="8">The sequence shown here is derived from an EMBL/GenBank/DDBJ whole genome shotgun (WGS) entry which is preliminary data.</text>
</comment>
<evidence type="ECO:0000256" key="2">
    <source>
        <dbReference type="ARBA" id="ARBA00022475"/>
    </source>
</evidence>
<feature type="domain" description="Major facilitator superfamily (MFS) profile" evidence="7">
    <location>
        <begin position="399"/>
        <end position="803"/>
    </location>
</feature>
<feature type="transmembrane region" description="Helical" evidence="6">
    <location>
        <begin position="458"/>
        <end position="476"/>
    </location>
</feature>
<evidence type="ECO:0000313" key="9">
    <source>
        <dbReference type="Proteomes" id="UP000536746"/>
    </source>
</evidence>
<dbReference type="PANTHER" id="PTHR43124:SF3">
    <property type="entry name" value="CHLORAMPHENICOL EFFLUX PUMP RV0191"/>
    <property type="match status" value="1"/>
</dbReference>
<feature type="transmembrane region" description="Helical" evidence="6">
    <location>
        <begin position="782"/>
        <end position="799"/>
    </location>
</feature>
<comment type="subcellular location">
    <subcellularLocation>
        <location evidence="1">Cell membrane</location>
        <topology evidence="1">Multi-pass membrane protein</topology>
    </subcellularLocation>
</comment>
<dbReference type="InterPro" id="IPR036259">
    <property type="entry name" value="MFS_trans_sf"/>
</dbReference>
<feature type="transmembrane region" description="Helical" evidence="6">
    <location>
        <begin position="572"/>
        <end position="590"/>
    </location>
</feature>
<dbReference type="InterPro" id="IPR020846">
    <property type="entry name" value="MFS_dom"/>
</dbReference>
<protein>
    <submittedName>
        <fullName evidence="8">MFS transporter</fullName>
    </submittedName>
</protein>
<proteinExistence type="predicted"/>
<accession>A0ABX2M229</accession>
<dbReference type="PROSITE" id="PS50850">
    <property type="entry name" value="MFS"/>
    <property type="match status" value="1"/>
</dbReference>
<feature type="transmembrane region" description="Helical" evidence="6">
    <location>
        <begin position="512"/>
        <end position="534"/>
    </location>
</feature>
<evidence type="ECO:0000256" key="1">
    <source>
        <dbReference type="ARBA" id="ARBA00004651"/>
    </source>
</evidence>
<dbReference type="Gene3D" id="1.20.1250.20">
    <property type="entry name" value="MFS general substrate transporter like domains"/>
    <property type="match status" value="2"/>
</dbReference>
<dbReference type="RefSeq" id="WP_079217166.1">
    <property type="nucleotide sequence ID" value="NZ_CP018845.1"/>
</dbReference>
<sequence length="813" mass="86268">MNARRKPLWIGILLLTLGVALLLFMNYAKFSSTLEGRERARHTMLATHLAKTLEARLALGLELEDTAALQSAFRLELRHDARLRAIVALDAGGGRRIVVQDVAGDARAGAPELWEEARRAAASGQPMPERGHAGSLALPLQNAFGVRAGWLVLEYDLAATQKQAHQAFNHLWPGALLALAAAIVLLAILAPRMARGVQDAGEENDERRREQGRRAMRRLGVLLSLLLMLVQGAIAWRAYGLFSEVGAEDAPRLAATFAHTLTPGLERALALGIPIEDLRGVNDWLQPAFANGAEFARVAIENKDGRTLFLADNPAAGEDRAAAADSVFRFALTVRGETAGQLVVSLDPNPLAERTRQLGIEFATLLAIGVLLSMEVLHGMLARNRHAHSQHEEAHAGRMLARLRLPLFLYFTGSELARAFLPMWAKQLAQQPLPRLWEGTPLEQWFAPFALLPESLRSTLPISLFLLTIALVSPFAGRQSARHGPLRLLNTGLLLALGGHVAALLADSLLTLCVARVLTGASSGFITVAAFDYIGRSGARARGMAVYLAAYVAAGICGAGLGSLLVDRAGTSGVFALGIAFTLLAALSLLHMPRQTHAAHAPTPLSGALLHLLRQPRFLGLLVLVGLPMQLLQQGLLFYWAPLALSAQGESTSFIGLTMMAYFFLVLLLNAPAARWADRSGRHAAIVLAGLALAGAMALLAALADTPAAIALAVAAIGVIWAAGFPAQGALVLRLGEHDLAGVAPTVAIGVYRMVERIGAMLAAPAIALMVAGAGYAGTSGLIGALLLLCALLQGWLLLRDRKSVATVADDGV</sequence>
<dbReference type="Proteomes" id="UP000536746">
    <property type="component" value="Unassembled WGS sequence"/>
</dbReference>
<evidence type="ECO:0000313" key="8">
    <source>
        <dbReference type="EMBL" id="NUU03313.1"/>
    </source>
</evidence>
<evidence type="ECO:0000256" key="3">
    <source>
        <dbReference type="ARBA" id="ARBA00022692"/>
    </source>
</evidence>
<name>A0ABX2M229_9BURK</name>
<feature type="transmembrane region" description="Helical" evidence="6">
    <location>
        <begin position="653"/>
        <end position="671"/>
    </location>
</feature>
<evidence type="ECO:0000259" key="7">
    <source>
        <dbReference type="PROSITE" id="PS50850"/>
    </source>
</evidence>
<feature type="transmembrane region" description="Helical" evidence="6">
    <location>
        <begin position="171"/>
        <end position="190"/>
    </location>
</feature>
<feature type="transmembrane region" description="Helical" evidence="6">
    <location>
        <begin position="362"/>
        <end position="382"/>
    </location>
</feature>
<feature type="transmembrane region" description="Helical" evidence="6">
    <location>
        <begin position="403"/>
        <end position="425"/>
    </location>
</feature>
<keyword evidence="2" id="KW-1003">Cell membrane</keyword>
<dbReference type="InterPro" id="IPR011701">
    <property type="entry name" value="MFS"/>
</dbReference>
<keyword evidence="5 6" id="KW-0472">Membrane</keyword>
<feature type="transmembrane region" description="Helical" evidence="6">
    <location>
        <begin position="754"/>
        <end position="776"/>
    </location>
</feature>
<feature type="transmembrane region" description="Helical" evidence="6">
    <location>
        <begin position="710"/>
        <end position="733"/>
    </location>
</feature>
<feature type="transmembrane region" description="Helical" evidence="6">
    <location>
        <begin position="219"/>
        <end position="239"/>
    </location>
</feature>